<evidence type="ECO:0000313" key="6">
    <source>
        <dbReference type="EMBL" id="GHO98269.1"/>
    </source>
</evidence>
<organism evidence="6 7">
    <name type="scientific">Reticulibacter mediterranei</name>
    <dbReference type="NCBI Taxonomy" id="2778369"/>
    <lineage>
        <taxon>Bacteria</taxon>
        <taxon>Bacillati</taxon>
        <taxon>Chloroflexota</taxon>
        <taxon>Ktedonobacteria</taxon>
        <taxon>Ktedonobacterales</taxon>
        <taxon>Reticulibacteraceae</taxon>
        <taxon>Reticulibacter</taxon>
    </lineage>
</organism>
<dbReference type="SUPFAM" id="SSF48498">
    <property type="entry name" value="Tetracyclin repressor-like, C-terminal domain"/>
    <property type="match status" value="1"/>
</dbReference>
<feature type="DNA-binding region" description="H-T-H motif" evidence="4">
    <location>
        <begin position="39"/>
        <end position="58"/>
    </location>
</feature>
<evidence type="ECO:0000256" key="4">
    <source>
        <dbReference type="PROSITE-ProRule" id="PRU00335"/>
    </source>
</evidence>
<evidence type="ECO:0000256" key="3">
    <source>
        <dbReference type="ARBA" id="ARBA00023163"/>
    </source>
</evidence>
<dbReference type="InterPro" id="IPR009057">
    <property type="entry name" value="Homeodomain-like_sf"/>
</dbReference>
<protein>
    <submittedName>
        <fullName evidence="6">TetR family transcriptional regulator</fullName>
    </submittedName>
</protein>
<dbReference type="Proteomes" id="UP000597444">
    <property type="component" value="Unassembled WGS sequence"/>
</dbReference>
<dbReference type="PANTHER" id="PTHR30055">
    <property type="entry name" value="HTH-TYPE TRANSCRIPTIONAL REGULATOR RUTR"/>
    <property type="match status" value="1"/>
</dbReference>
<dbReference type="InterPro" id="IPR001647">
    <property type="entry name" value="HTH_TetR"/>
</dbReference>
<dbReference type="InterPro" id="IPR011075">
    <property type="entry name" value="TetR_C"/>
</dbReference>
<keyword evidence="3" id="KW-0804">Transcription</keyword>
<dbReference type="Gene3D" id="1.10.357.10">
    <property type="entry name" value="Tetracycline Repressor, domain 2"/>
    <property type="match status" value="1"/>
</dbReference>
<evidence type="ECO:0000313" key="7">
    <source>
        <dbReference type="Proteomes" id="UP000597444"/>
    </source>
</evidence>
<evidence type="ECO:0000259" key="5">
    <source>
        <dbReference type="PROSITE" id="PS50977"/>
    </source>
</evidence>
<dbReference type="Pfam" id="PF16859">
    <property type="entry name" value="TetR_C_11"/>
    <property type="match status" value="1"/>
</dbReference>
<proteinExistence type="predicted"/>
<dbReference type="Gene3D" id="1.10.10.60">
    <property type="entry name" value="Homeodomain-like"/>
    <property type="match status" value="1"/>
</dbReference>
<keyword evidence="1" id="KW-0805">Transcription regulation</keyword>
<gene>
    <name evidence="6" type="ORF">KSF_083170</name>
</gene>
<dbReference type="PRINTS" id="PR00455">
    <property type="entry name" value="HTHTETR"/>
</dbReference>
<dbReference type="RefSeq" id="WP_220209026.1">
    <property type="nucleotide sequence ID" value="NZ_BNJK01000002.1"/>
</dbReference>
<reference evidence="6" key="1">
    <citation type="submission" date="2020-10" db="EMBL/GenBank/DDBJ databases">
        <title>Taxonomic study of unclassified bacteria belonging to the class Ktedonobacteria.</title>
        <authorList>
            <person name="Yabe S."/>
            <person name="Wang C.M."/>
            <person name="Zheng Y."/>
            <person name="Sakai Y."/>
            <person name="Cavaletti L."/>
            <person name="Monciardini P."/>
            <person name="Donadio S."/>
        </authorList>
    </citation>
    <scope>NUCLEOTIDE SEQUENCE</scope>
    <source>
        <strain evidence="6">ID150040</strain>
    </source>
</reference>
<sequence length="206" mass="22842">MEGEASPKRRPGGRSMRIRNAVMDAVMKMLEERGIEGFNVAEIAASVGVPESTIYRRWGNRDGLLIDTVMTRMGETIPLPDTGNFRSDLHAFLQQSAAFLQSPVGRLLARPMFSSLSHADALARQTYWTARFKHTGIMIQRAIERGEVAPETSPEVIMTVLTGAFYVRILVLNAPLDQPFLDQVEQIVLKGVEKRDRSSSLSSLPG</sequence>
<dbReference type="GO" id="GO:0000976">
    <property type="term" value="F:transcription cis-regulatory region binding"/>
    <property type="evidence" value="ECO:0007669"/>
    <property type="project" value="TreeGrafter"/>
</dbReference>
<dbReference type="EMBL" id="BNJK01000002">
    <property type="protein sequence ID" value="GHO98269.1"/>
    <property type="molecule type" value="Genomic_DNA"/>
</dbReference>
<accession>A0A8J3IUS9</accession>
<feature type="domain" description="HTH tetR-type" evidence="5">
    <location>
        <begin position="16"/>
        <end position="76"/>
    </location>
</feature>
<dbReference type="InterPro" id="IPR050109">
    <property type="entry name" value="HTH-type_TetR-like_transc_reg"/>
</dbReference>
<dbReference type="Pfam" id="PF00440">
    <property type="entry name" value="TetR_N"/>
    <property type="match status" value="1"/>
</dbReference>
<dbReference type="PANTHER" id="PTHR30055:SF148">
    <property type="entry name" value="TETR-FAMILY TRANSCRIPTIONAL REGULATOR"/>
    <property type="match status" value="1"/>
</dbReference>
<dbReference type="GO" id="GO:0003700">
    <property type="term" value="F:DNA-binding transcription factor activity"/>
    <property type="evidence" value="ECO:0007669"/>
    <property type="project" value="TreeGrafter"/>
</dbReference>
<evidence type="ECO:0000256" key="2">
    <source>
        <dbReference type="ARBA" id="ARBA00023125"/>
    </source>
</evidence>
<name>A0A8J3IUS9_9CHLR</name>
<comment type="caution">
    <text evidence="6">The sequence shown here is derived from an EMBL/GenBank/DDBJ whole genome shotgun (WGS) entry which is preliminary data.</text>
</comment>
<dbReference type="AlphaFoldDB" id="A0A8J3IUS9"/>
<dbReference type="InterPro" id="IPR036271">
    <property type="entry name" value="Tet_transcr_reg_TetR-rel_C_sf"/>
</dbReference>
<dbReference type="PROSITE" id="PS50977">
    <property type="entry name" value="HTH_TETR_2"/>
    <property type="match status" value="1"/>
</dbReference>
<keyword evidence="2 4" id="KW-0238">DNA-binding</keyword>
<keyword evidence="7" id="KW-1185">Reference proteome</keyword>
<dbReference type="SUPFAM" id="SSF46689">
    <property type="entry name" value="Homeodomain-like"/>
    <property type="match status" value="1"/>
</dbReference>
<evidence type="ECO:0000256" key="1">
    <source>
        <dbReference type="ARBA" id="ARBA00023015"/>
    </source>
</evidence>